<keyword evidence="1" id="KW-0808">Transferase</keyword>
<dbReference type="InterPro" id="IPR017441">
    <property type="entry name" value="Protein_kinase_ATP_BS"/>
</dbReference>
<dbReference type="PANTHER" id="PTHR43289">
    <property type="entry name" value="MITOGEN-ACTIVATED PROTEIN KINASE KINASE KINASE 20-RELATED"/>
    <property type="match status" value="1"/>
</dbReference>
<name>A0A7W0DP78_9ACTN</name>
<dbReference type="PROSITE" id="PS00107">
    <property type="entry name" value="PROTEIN_KINASE_ATP"/>
    <property type="match status" value="1"/>
</dbReference>
<dbReference type="GO" id="GO:0004674">
    <property type="term" value="F:protein serine/threonine kinase activity"/>
    <property type="evidence" value="ECO:0007669"/>
    <property type="project" value="UniProtKB-KW"/>
</dbReference>
<evidence type="ECO:0000259" key="8">
    <source>
        <dbReference type="PROSITE" id="PS50011"/>
    </source>
</evidence>
<protein>
    <submittedName>
        <fullName evidence="9">Serine/threonine protein kinase</fullName>
    </submittedName>
</protein>
<keyword evidence="7" id="KW-1133">Transmembrane helix</keyword>
<dbReference type="PROSITE" id="PS50011">
    <property type="entry name" value="PROTEIN_KINASE_DOM"/>
    <property type="match status" value="1"/>
</dbReference>
<feature type="transmembrane region" description="Helical" evidence="7">
    <location>
        <begin position="393"/>
        <end position="414"/>
    </location>
</feature>
<keyword evidence="4 5" id="KW-0067">ATP-binding</keyword>
<dbReference type="InterPro" id="IPR011009">
    <property type="entry name" value="Kinase-like_dom_sf"/>
</dbReference>
<feature type="compositionally biased region" description="Polar residues" evidence="6">
    <location>
        <begin position="438"/>
        <end position="447"/>
    </location>
</feature>
<dbReference type="Gene3D" id="1.10.510.10">
    <property type="entry name" value="Transferase(Phosphotransferase) domain 1"/>
    <property type="match status" value="1"/>
</dbReference>
<evidence type="ECO:0000256" key="5">
    <source>
        <dbReference type="PROSITE-ProRule" id="PRU10141"/>
    </source>
</evidence>
<sequence>MDALGADDPRVVGGYQVFGLLGRGGMGRVYLARAADGGGAVALKVVNRELAGQDEFRNRFRREVRAARTVGGERTARVLDADTEAETPWVATEYVPGLSLAEVVGSMYGPLPARSLWALADGLGRALRAIHSAGLVHRDLKPSNVLLAPEGPRVIDFGIARHVAQTATTLTRTGITLGSPGYMAPEQVLGEQIGPAADVFCLGAVLAYAATGVAPFGDPAIGPHAQMFRIVEGEPDLSELASMDGDLHALVAACLRKPAEERPSVDEVLERTAGKTDGLAGTADGSAGKTDDSAGTADGSAGKTDGSTGTADGDEGGWLPADLVELLERQARRTAEELAAADASAGDAGENDVGTVVLRGRGAGTAGGSGPEAAAAPTDPSQQPRGRTRARRLLVVCLVFVTVVVTGVGAWVLLPWAEREGSGGADGSARLPGDGPSVSASSAVPQKSASPSPSESDSASPSASASRSGSATPPDPSGGADPSPSSGDAGEDGDNNEAGGPPAGDDSTPDSGAQFPAAFAGTWADGQDTVVIPSAPDNGKTVTVTYYDDEGWCRYVHTITGVTSTRIFLDQQEMTDFSPEDHQCASEATDGWHVARVDDDHIRYGSPSVTYVFTRT</sequence>
<proteinExistence type="predicted"/>
<dbReference type="Gene3D" id="3.30.200.20">
    <property type="entry name" value="Phosphorylase Kinase, domain 1"/>
    <property type="match status" value="1"/>
</dbReference>
<keyword evidence="9" id="KW-0723">Serine/threonine-protein kinase</keyword>
<dbReference type="InterPro" id="IPR000719">
    <property type="entry name" value="Prot_kinase_dom"/>
</dbReference>
<evidence type="ECO:0000256" key="1">
    <source>
        <dbReference type="ARBA" id="ARBA00022679"/>
    </source>
</evidence>
<evidence type="ECO:0000313" key="10">
    <source>
        <dbReference type="Proteomes" id="UP000545761"/>
    </source>
</evidence>
<dbReference type="PROSITE" id="PS00108">
    <property type="entry name" value="PROTEIN_KINASE_ST"/>
    <property type="match status" value="1"/>
</dbReference>
<keyword evidence="7" id="KW-0812">Transmembrane</keyword>
<keyword evidence="2 5" id="KW-0547">Nucleotide-binding</keyword>
<comment type="caution">
    <text evidence="9">The sequence shown here is derived from an EMBL/GenBank/DDBJ whole genome shotgun (WGS) entry which is preliminary data.</text>
</comment>
<feature type="domain" description="Protein kinase" evidence="8">
    <location>
        <begin position="15"/>
        <end position="279"/>
    </location>
</feature>
<feature type="region of interest" description="Disordered" evidence="6">
    <location>
        <begin position="359"/>
        <end position="386"/>
    </location>
</feature>
<dbReference type="AlphaFoldDB" id="A0A7W0DP78"/>
<keyword evidence="7" id="KW-0472">Membrane</keyword>
<feature type="region of interest" description="Disordered" evidence="6">
    <location>
        <begin position="421"/>
        <end position="516"/>
    </location>
</feature>
<dbReference type="PANTHER" id="PTHR43289:SF34">
    <property type="entry name" value="SERINE_THREONINE-PROTEIN KINASE YBDM-RELATED"/>
    <property type="match status" value="1"/>
</dbReference>
<dbReference type="InterPro" id="IPR008271">
    <property type="entry name" value="Ser/Thr_kinase_AS"/>
</dbReference>
<dbReference type="GO" id="GO:0005524">
    <property type="term" value="F:ATP binding"/>
    <property type="evidence" value="ECO:0007669"/>
    <property type="project" value="UniProtKB-UniRule"/>
</dbReference>
<dbReference type="SMART" id="SM00220">
    <property type="entry name" value="S_TKc"/>
    <property type="match status" value="1"/>
</dbReference>
<dbReference type="RefSeq" id="WP_181659683.1">
    <property type="nucleotide sequence ID" value="NZ_JACEHE010000015.1"/>
</dbReference>
<feature type="compositionally biased region" description="Basic and acidic residues" evidence="6">
    <location>
        <begin position="261"/>
        <end position="274"/>
    </location>
</feature>
<feature type="compositionally biased region" description="Low complexity" evidence="6">
    <location>
        <begin position="448"/>
        <end position="488"/>
    </location>
</feature>
<keyword evidence="3 9" id="KW-0418">Kinase</keyword>
<dbReference type="CDD" id="cd14014">
    <property type="entry name" value="STKc_PknB_like"/>
    <property type="match status" value="1"/>
</dbReference>
<organism evidence="9 10">
    <name type="scientific">Streptomyces himalayensis subsp. himalayensis</name>
    <dbReference type="NCBI Taxonomy" id="2756131"/>
    <lineage>
        <taxon>Bacteria</taxon>
        <taxon>Bacillati</taxon>
        <taxon>Actinomycetota</taxon>
        <taxon>Actinomycetes</taxon>
        <taxon>Kitasatosporales</taxon>
        <taxon>Streptomycetaceae</taxon>
        <taxon>Streptomyces</taxon>
        <taxon>Streptomyces himalayensis</taxon>
    </lineage>
</organism>
<dbReference type="EMBL" id="JACEHE010000015">
    <property type="protein sequence ID" value="MBA2948742.1"/>
    <property type="molecule type" value="Genomic_DNA"/>
</dbReference>
<accession>A0A7W0DP78</accession>
<feature type="region of interest" description="Disordered" evidence="6">
    <location>
        <begin position="261"/>
        <end position="318"/>
    </location>
</feature>
<evidence type="ECO:0000256" key="2">
    <source>
        <dbReference type="ARBA" id="ARBA00022741"/>
    </source>
</evidence>
<evidence type="ECO:0000256" key="3">
    <source>
        <dbReference type="ARBA" id="ARBA00022777"/>
    </source>
</evidence>
<feature type="compositionally biased region" description="Gly residues" evidence="6">
    <location>
        <begin position="361"/>
        <end position="370"/>
    </location>
</feature>
<evidence type="ECO:0000256" key="4">
    <source>
        <dbReference type="ARBA" id="ARBA00022840"/>
    </source>
</evidence>
<feature type="binding site" evidence="5">
    <location>
        <position position="44"/>
    </location>
    <ligand>
        <name>ATP</name>
        <dbReference type="ChEBI" id="CHEBI:30616"/>
    </ligand>
</feature>
<dbReference type="Pfam" id="PF00069">
    <property type="entry name" value="Pkinase"/>
    <property type="match status" value="1"/>
</dbReference>
<gene>
    <name evidence="9" type="ORF">H1D24_23675</name>
</gene>
<evidence type="ECO:0000256" key="6">
    <source>
        <dbReference type="SAM" id="MobiDB-lite"/>
    </source>
</evidence>
<evidence type="ECO:0000256" key="7">
    <source>
        <dbReference type="SAM" id="Phobius"/>
    </source>
</evidence>
<evidence type="ECO:0000313" key="9">
    <source>
        <dbReference type="EMBL" id="MBA2948742.1"/>
    </source>
</evidence>
<dbReference type="Proteomes" id="UP000545761">
    <property type="component" value="Unassembled WGS sequence"/>
</dbReference>
<reference evidence="9 10" key="1">
    <citation type="submission" date="2020-07" db="EMBL/GenBank/DDBJ databases">
        <title>Streptomyces isolated from Indian soil.</title>
        <authorList>
            <person name="Mandal S."/>
            <person name="Maiti P.K."/>
        </authorList>
    </citation>
    <scope>NUCLEOTIDE SEQUENCE [LARGE SCALE GENOMIC DNA]</scope>
    <source>
        <strain evidence="9 10">PSKA28</strain>
    </source>
</reference>
<dbReference type="SUPFAM" id="SSF56112">
    <property type="entry name" value="Protein kinase-like (PK-like)"/>
    <property type="match status" value="1"/>
</dbReference>